<keyword evidence="1" id="KW-0511">Multifunctional enzyme</keyword>
<dbReference type="InterPro" id="IPR043502">
    <property type="entry name" value="DNA/RNA_pol_sf"/>
</dbReference>
<dbReference type="GO" id="GO:0071897">
    <property type="term" value="P:DNA biosynthetic process"/>
    <property type="evidence" value="ECO:0007669"/>
    <property type="project" value="UniProtKB-ARBA"/>
</dbReference>
<sequence>MLLKNKRVYIALLKKVKKDNTPIAWTEDTQSSFESCKRLIANVTELSFPAADASMSLVTDPSDFSVGVILKHHIESTVEPLGFFSRNLSATEKIYSTFDRELLSIYLSVKYFRYMLEGIEVAIYTDHKPLILHSCENTTTVLLVKSGTLNLSVNSQPT</sequence>
<evidence type="ECO:0000313" key="3">
    <source>
        <dbReference type="EMBL" id="GBN00651.1"/>
    </source>
</evidence>
<dbReference type="EMBL" id="BGPR01004536">
    <property type="protein sequence ID" value="GBN00651.1"/>
    <property type="molecule type" value="Genomic_DNA"/>
</dbReference>
<dbReference type="Pfam" id="PF17919">
    <property type="entry name" value="RT_RNaseH_2"/>
    <property type="match status" value="1"/>
</dbReference>
<protein>
    <recommendedName>
        <fullName evidence="2">Reverse transcriptase/retrotransposon-derived protein RNase H-like domain-containing protein</fullName>
    </recommendedName>
</protein>
<feature type="domain" description="Reverse transcriptase/retrotransposon-derived protein RNase H-like" evidence="2">
    <location>
        <begin position="25"/>
        <end position="122"/>
    </location>
</feature>
<evidence type="ECO:0000259" key="2">
    <source>
        <dbReference type="Pfam" id="PF17919"/>
    </source>
</evidence>
<dbReference type="AlphaFoldDB" id="A0A4Y2KDY0"/>
<dbReference type="PANTHER" id="PTHR37984:SF5">
    <property type="entry name" value="PROTEIN NYNRIN-LIKE"/>
    <property type="match status" value="1"/>
</dbReference>
<reference evidence="3 4" key="1">
    <citation type="journal article" date="2019" name="Sci. Rep.">
        <title>Orb-weaving spider Araneus ventricosus genome elucidates the spidroin gene catalogue.</title>
        <authorList>
            <person name="Kono N."/>
            <person name="Nakamura H."/>
            <person name="Ohtoshi R."/>
            <person name="Moran D.A.P."/>
            <person name="Shinohara A."/>
            <person name="Yoshida Y."/>
            <person name="Fujiwara M."/>
            <person name="Mori M."/>
            <person name="Tomita M."/>
            <person name="Arakawa K."/>
        </authorList>
    </citation>
    <scope>NUCLEOTIDE SEQUENCE [LARGE SCALE GENOMIC DNA]</scope>
</reference>
<dbReference type="InterPro" id="IPR050951">
    <property type="entry name" value="Retrovirus_Pol_polyprotein"/>
</dbReference>
<name>A0A4Y2KDY0_ARAVE</name>
<evidence type="ECO:0000313" key="4">
    <source>
        <dbReference type="Proteomes" id="UP000499080"/>
    </source>
</evidence>
<comment type="caution">
    <text evidence="3">The sequence shown here is derived from an EMBL/GenBank/DDBJ whole genome shotgun (WGS) entry which is preliminary data.</text>
</comment>
<dbReference type="Proteomes" id="UP000499080">
    <property type="component" value="Unassembled WGS sequence"/>
</dbReference>
<dbReference type="OrthoDB" id="41323at2759"/>
<evidence type="ECO:0000256" key="1">
    <source>
        <dbReference type="ARBA" id="ARBA00023268"/>
    </source>
</evidence>
<accession>A0A4Y2KDY0</accession>
<dbReference type="GO" id="GO:0003824">
    <property type="term" value="F:catalytic activity"/>
    <property type="evidence" value="ECO:0007669"/>
    <property type="project" value="UniProtKB-KW"/>
</dbReference>
<proteinExistence type="predicted"/>
<gene>
    <name evidence="3" type="ORF">AVEN_187367_1</name>
</gene>
<dbReference type="InterPro" id="IPR041577">
    <property type="entry name" value="RT_RNaseH_2"/>
</dbReference>
<dbReference type="PANTHER" id="PTHR37984">
    <property type="entry name" value="PROTEIN CBG26694"/>
    <property type="match status" value="1"/>
</dbReference>
<dbReference type="SUPFAM" id="SSF56672">
    <property type="entry name" value="DNA/RNA polymerases"/>
    <property type="match status" value="1"/>
</dbReference>
<organism evidence="3 4">
    <name type="scientific">Araneus ventricosus</name>
    <name type="common">Orbweaver spider</name>
    <name type="synonym">Epeira ventricosa</name>
    <dbReference type="NCBI Taxonomy" id="182803"/>
    <lineage>
        <taxon>Eukaryota</taxon>
        <taxon>Metazoa</taxon>
        <taxon>Ecdysozoa</taxon>
        <taxon>Arthropoda</taxon>
        <taxon>Chelicerata</taxon>
        <taxon>Arachnida</taxon>
        <taxon>Araneae</taxon>
        <taxon>Araneomorphae</taxon>
        <taxon>Entelegynae</taxon>
        <taxon>Araneoidea</taxon>
        <taxon>Araneidae</taxon>
        <taxon>Araneus</taxon>
    </lineage>
</organism>
<keyword evidence="4" id="KW-1185">Reference proteome</keyword>